<dbReference type="EMBL" id="JAENGZ010002329">
    <property type="protein sequence ID" value="KAG6944074.1"/>
    <property type="molecule type" value="Genomic_DNA"/>
</dbReference>
<gene>
    <name evidence="3" type="ORF">JG687_00018071</name>
</gene>
<keyword evidence="1" id="KW-0238">DNA-binding</keyword>
<reference evidence="3" key="1">
    <citation type="submission" date="2021-01" db="EMBL/GenBank/DDBJ databases">
        <title>Phytophthora aleatoria, a newly-described species from Pinus radiata is distinct from Phytophthora cactorum isolates based on comparative genomics.</title>
        <authorList>
            <person name="Mcdougal R."/>
            <person name="Panda P."/>
            <person name="Williams N."/>
            <person name="Studholme D.J."/>
        </authorList>
    </citation>
    <scope>NUCLEOTIDE SEQUENCE</scope>
    <source>
        <strain evidence="3">NZFS 3830</strain>
    </source>
</reference>
<evidence type="ECO:0000313" key="3">
    <source>
        <dbReference type="EMBL" id="KAG6944074.1"/>
    </source>
</evidence>
<dbReference type="AlphaFoldDB" id="A0A8T1TNG9"/>
<proteinExistence type="predicted"/>
<comment type="caution">
    <text evidence="3">The sequence shown here is derived from an EMBL/GenBank/DDBJ whole genome shotgun (WGS) entry which is preliminary data.</text>
</comment>
<accession>A0A8T1TNG9</accession>
<protein>
    <recommendedName>
        <fullName evidence="2">HTH CENPB-type domain-containing protein</fullName>
    </recommendedName>
</protein>
<dbReference type="PROSITE" id="PS51253">
    <property type="entry name" value="HTH_CENPB"/>
    <property type="match status" value="1"/>
</dbReference>
<evidence type="ECO:0000313" key="4">
    <source>
        <dbReference type="Proteomes" id="UP000688947"/>
    </source>
</evidence>
<dbReference type="Proteomes" id="UP000688947">
    <property type="component" value="Unassembled WGS sequence"/>
</dbReference>
<evidence type="ECO:0000256" key="1">
    <source>
        <dbReference type="ARBA" id="ARBA00023125"/>
    </source>
</evidence>
<dbReference type="SMART" id="SM00674">
    <property type="entry name" value="CENPB"/>
    <property type="match status" value="1"/>
</dbReference>
<dbReference type="VEuPathDB" id="FungiDB:PC110_g16577"/>
<dbReference type="Pfam" id="PF03221">
    <property type="entry name" value="HTH_Tnp_Tc5"/>
    <property type="match status" value="1"/>
</dbReference>
<organism evidence="3 4">
    <name type="scientific">Phytophthora cactorum</name>
    <dbReference type="NCBI Taxonomy" id="29920"/>
    <lineage>
        <taxon>Eukaryota</taxon>
        <taxon>Sar</taxon>
        <taxon>Stramenopiles</taxon>
        <taxon>Oomycota</taxon>
        <taxon>Peronosporomycetes</taxon>
        <taxon>Peronosporales</taxon>
        <taxon>Peronosporaceae</taxon>
        <taxon>Phytophthora</taxon>
    </lineage>
</organism>
<evidence type="ECO:0000259" key="2">
    <source>
        <dbReference type="PROSITE" id="PS51253"/>
    </source>
</evidence>
<sequence>MPSYTNDELLAAVCRVLNGEHAPQLEIKPAFATARERRPVAPSRRAPEPALHPEAEQSLVEWVIGRQFIGFPAKRQEIIQTAGDIHAMATDRAFSQGWYRRFLKRHTVLAGRTSESISKARDSVNMADITALYDTLQGFRGA</sequence>
<feature type="domain" description="HTH CENPB-type" evidence="2">
    <location>
        <begin position="43"/>
        <end position="112"/>
    </location>
</feature>
<name>A0A8T1TNG9_9STRA</name>
<dbReference type="OrthoDB" id="94604at2759"/>
<dbReference type="GO" id="GO:0003677">
    <property type="term" value="F:DNA binding"/>
    <property type="evidence" value="ECO:0007669"/>
    <property type="project" value="UniProtKB-KW"/>
</dbReference>
<dbReference type="InterPro" id="IPR006600">
    <property type="entry name" value="HTH_CenpB_DNA-bd_dom"/>
</dbReference>